<comment type="caution">
    <text evidence="2">The sequence shown here is derived from an EMBL/GenBank/DDBJ whole genome shotgun (WGS) entry which is preliminary data.</text>
</comment>
<keyword evidence="1" id="KW-0812">Transmembrane</keyword>
<organism evidence="2 3">
    <name type="scientific">Echinococcus granulosus</name>
    <name type="common">Hydatid tapeworm</name>
    <dbReference type="NCBI Taxonomy" id="6210"/>
    <lineage>
        <taxon>Eukaryota</taxon>
        <taxon>Metazoa</taxon>
        <taxon>Spiralia</taxon>
        <taxon>Lophotrochozoa</taxon>
        <taxon>Platyhelminthes</taxon>
        <taxon>Cestoda</taxon>
        <taxon>Eucestoda</taxon>
        <taxon>Cyclophyllidea</taxon>
        <taxon>Taeniidae</taxon>
        <taxon>Echinococcus</taxon>
        <taxon>Echinococcus granulosus group</taxon>
    </lineage>
</organism>
<sequence>MSKVSPFFVPFKELNKSESTMMATTMKITQKIGDDEVGLMLPEFGSIICTNEGGKNCYASLGPIQVDFVRICKADKLPDPKSNETQGKLTHDPTLMIVNSGKARLTTWFIQDNEINMGFTNFATEICGKSKKYKSLPRNSCLLIIISRNAFPIILFNLVALSTILFKISSVINKIRAFLRWLMKFASICI</sequence>
<dbReference type="AlphaFoldDB" id="W6U253"/>
<proteinExistence type="predicted"/>
<dbReference type="CTD" id="36345731"/>
<evidence type="ECO:0000256" key="1">
    <source>
        <dbReference type="SAM" id="Phobius"/>
    </source>
</evidence>
<feature type="transmembrane region" description="Helical" evidence="1">
    <location>
        <begin position="142"/>
        <end position="166"/>
    </location>
</feature>
<dbReference type="KEGG" id="egl:EGR_10016"/>
<evidence type="ECO:0000313" key="2">
    <source>
        <dbReference type="EMBL" id="EUB55133.1"/>
    </source>
</evidence>
<reference evidence="2 3" key="1">
    <citation type="journal article" date="2013" name="Nat. Genet.">
        <title>The genome of the hydatid tapeworm Echinococcus granulosus.</title>
        <authorList>
            <person name="Zheng H."/>
            <person name="Zhang W."/>
            <person name="Zhang L."/>
            <person name="Zhang Z."/>
            <person name="Li J."/>
            <person name="Lu G."/>
            <person name="Zhu Y."/>
            <person name="Wang Y."/>
            <person name="Huang Y."/>
            <person name="Liu J."/>
            <person name="Kang H."/>
            <person name="Chen J."/>
            <person name="Wang L."/>
            <person name="Chen A."/>
            <person name="Yu S."/>
            <person name="Gao Z."/>
            <person name="Jin L."/>
            <person name="Gu W."/>
            <person name="Wang Z."/>
            <person name="Zhao L."/>
            <person name="Shi B."/>
            <person name="Wen H."/>
            <person name="Lin R."/>
            <person name="Jones M.K."/>
            <person name="Brejova B."/>
            <person name="Vinar T."/>
            <person name="Zhao G."/>
            <person name="McManus D.P."/>
            <person name="Chen Z."/>
            <person name="Zhou Y."/>
            <person name="Wang S."/>
        </authorList>
    </citation>
    <scope>NUCLEOTIDE SEQUENCE [LARGE SCALE GENOMIC DNA]</scope>
</reference>
<keyword evidence="3" id="KW-1185">Reference proteome</keyword>
<dbReference type="EMBL" id="APAU02000183">
    <property type="protein sequence ID" value="EUB55133.1"/>
    <property type="molecule type" value="Genomic_DNA"/>
</dbReference>
<dbReference type="Proteomes" id="UP000019149">
    <property type="component" value="Unassembled WGS sequence"/>
</dbReference>
<accession>W6U253</accession>
<dbReference type="GeneID" id="36345731"/>
<gene>
    <name evidence="2" type="ORF">EGR_10016</name>
</gene>
<protein>
    <submittedName>
        <fullName evidence="2">Uncharacterized protein</fullName>
    </submittedName>
</protein>
<evidence type="ECO:0000313" key="3">
    <source>
        <dbReference type="Proteomes" id="UP000019149"/>
    </source>
</evidence>
<dbReference type="RefSeq" id="XP_024346329.1">
    <property type="nucleotide sequence ID" value="XM_024499265.1"/>
</dbReference>
<name>W6U253_ECHGR</name>
<keyword evidence="1" id="KW-1133">Transmembrane helix</keyword>
<keyword evidence="1" id="KW-0472">Membrane</keyword>